<comment type="caution">
    <text evidence="2">The sequence shown here is derived from an EMBL/GenBank/DDBJ whole genome shotgun (WGS) entry which is preliminary data.</text>
</comment>
<dbReference type="Proteomes" id="UP001175211">
    <property type="component" value="Unassembled WGS sequence"/>
</dbReference>
<evidence type="ECO:0000256" key="1">
    <source>
        <dbReference type="SAM" id="Phobius"/>
    </source>
</evidence>
<dbReference type="GeneID" id="85361274"/>
<keyword evidence="3" id="KW-1185">Reference proteome</keyword>
<keyword evidence="1" id="KW-0472">Membrane</keyword>
<keyword evidence="1" id="KW-0812">Transmembrane</keyword>
<dbReference type="RefSeq" id="XP_060328556.1">
    <property type="nucleotide sequence ID" value="XM_060477726.1"/>
</dbReference>
<organism evidence="2 3">
    <name type="scientific">Armillaria tabescens</name>
    <name type="common">Ringless honey mushroom</name>
    <name type="synonym">Agaricus tabescens</name>
    <dbReference type="NCBI Taxonomy" id="1929756"/>
    <lineage>
        <taxon>Eukaryota</taxon>
        <taxon>Fungi</taxon>
        <taxon>Dikarya</taxon>
        <taxon>Basidiomycota</taxon>
        <taxon>Agaricomycotina</taxon>
        <taxon>Agaricomycetes</taxon>
        <taxon>Agaricomycetidae</taxon>
        <taxon>Agaricales</taxon>
        <taxon>Marasmiineae</taxon>
        <taxon>Physalacriaceae</taxon>
        <taxon>Desarmillaria</taxon>
    </lineage>
</organism>
<reference evidence="2" key="1">
    <citation type="submission" date="2023-06" db="EMBL/GenBank/DDBJ databases">
        <authorList>
            <consortium name="Lawrence Berkeley National Laboratory"/>
            <person name="Ahrendt S."/>
            <person name="Sahu N."/>
            <person name="Indic B."/>
            <person name="Wong-Bajracharya J."/>
            <person name="Merenyi Z."/>
            <person name="Ke H.-M."/>
            <person name="Monk M."/>
            <person name="Kocsube S."/>
            <person name="Drula E."/>
            <person name="Lipzen A."/>
            <person name="Balint B."/>
            <person name="Henrissat B."/>
            <person name="Andreopoulos B."/>
            <person name="Martin F.M."/>
            <person name="Harder C.B."/>
            <person name="Rigling D."/>
            <person name="Ford K.L."/>
            <person name="Foster G.D."/>
            <person name="Pangilinan J."/>
            <person name="Papanicolaou A."/>
            <person name="Barry K."/>
            <person name="LaButti K."/>
            <person name="Viragh M."/>
            <person name="Koriabine M."/>
            <person name="Yan M."/>
            <person name="Riley R."/>
            <person name="Champramary S."/>
            <person name="Plett K.L."/>
            <person name="Tsai I.J."/>
            <person name="Slot J."/>
            <person name="Sipos G."/>
            <person name="Plett J."/>
            <person name="Nagy L.G."/>
            <person name="Grigoriev I.V."/>
        </authorList>
    </citation>
    <scope>NUCLEOTIDE SEQUENCE</scope>
    <source>
        <strain evidence="2">CCBAS 213</strain>
    </source>
</reference>
<gene>
    <name evidence="2" type="ORF">EV420DRAFT_1645028</name>
</gene>
<name>A0AA39K8H3_ARMTA</name>
<dbReference type="EMBL" id="JAUEPS010000027">
    <property type="protein sequence ID" value="KAK0454168.1"/>
    <property type="molecule type" value="Genomic_DNA"/>
</dbReference>
<sequence length="258" mass="29150">MAKQGDQMIYKPSYMLGSAGWAILWTLLDIIMATMHNITPYLGRSQHPLTIPESAFEELGISSPNNEVDITHFHCCPNYLFTLTCPSRDELLNTLQIFQQGLCACIMWLASRVNYSVGKGFQARINWGTFVGMSWDEFLFHVSPAMVLAEAHCQGLTAKEITMHYYTNNEYALTCYIPYSPVGYPDLAAYIHFPYDSRYSQTSFFQDLPCLIMNYTENTTSTPGTSSMAMCTSNSDFKMKDLAIKDIMEQMGNLSLEG</sequence>
<protein>
    <submittedName>
        <fullName evidence="2">Uncharacterized protein</fullName>
    </submittedName>
</protein>
<dbReference type="AlphaFoldDB" id="A0AA39K8H3"/>
<proteinExistence type="predicted"/>
<accession>A0AA39K8H3</accession>
<evidence type="ECO:0000313" key="2">
    <source>
        <dbReference type="EMBL" id="KAK0454168.1"/>
    </source>
</evidence>
<keyword evidence="1" id="KW-1133">Transmembrane helix</keyword>
<evidence type="ECO:0000313" key="3">
    <source>
        <dbReference type="Proteomes" id="UP001175211"/>
    </source>
</evidence>
<feature type="transmembrane region" description="Helical" evidence="1">
    <location>
        <begin position="12"/>
        <end position="35"/>
    </location>
</feature>